<sequence length="386" mass="43259">MTRLLDLSRLVSRAGRPLTGVDRVEFAWLDHLLTLDAPLYGLVRSAFGYMLLDRHGCAVLRERILHGGWAAPDILSRLKRNMDPLRAGAEAELRQRALDRCLPPGLPRMLRNHLPKGVRYINLGHTNFTRRLIHALTSLDAQKAVLIHDTIPLDHPEYQRPGTVETFRSFLQRVGRHADLILCNSIQTETDLHRHLHHVPSTLVTPLGVDLAALGTAPDGPWRVPYFVTLGTIEPRKNHALLLDVWEKGVDADLLILGHRGWENHATFARLDARPHRVHELSGLTDPQVTALIAGAAGFLFPSLAEGYGLPPMEAAGLGVPVLCHNLPIYEETLRNIPVYADAGSIYLWHDTIQKMADDYRANRKQCLKYSPPTWAAHFKTALTRI</sequence>
<keyword evidence="1 3" id="KW-0808">Transferase</keyword>
<dbReference type="InterPro" id="IPR001296">
    <property type="entry name" value="Glyco_trans_1"/>
</dbReference>
<accession>A0A7W6DM64</accession>
<evidence type="ECO:0000313" key="3">
    <source>
        <dbReference type="EMBL" id="MBB3983981.1"/>
    </source>
</evidence>
<evidence type="ECO:0000256" key="1">
    <source>
        <dbReference type="ARBA" id="ARBA00022679"/>
    </source>
</evidence>
<dbReference type="AlphaFoldDB" id="A0A7W6DM64"/>
<comment type="caution">
    <text evidence="3">The sequence shown here is derived from an EMBL/GenBank/DDBJ whole genome shotgun (WGS) entry which is preliminary data.</text>
</comment>
<dbReference type="CDD" id="cd03809">
    <property type="entry name" value="GT4_MtfB-like"/>
    <property type="match status" value="1"/>
</dbReference>
<name>A0A7W6DM64_9RHOB</name>
<dbReference type="SUPFAM" id="SSF53756">
    <property type="entry name" value="UDP-Glycosyltransferase/glycogen phosphorylase"/>
    <property type="match status" value="1"/>
</dbReference>
<dbReference type="Pfam" id="PF00534">
    <property type="entry name" value="Glycos_transf_1"/>
    <property type="match status" value="1"/>
</dbReference>
<dbReference type="Proteomes" id="UP000541426">
    <property type="component" value="Unassembled WGS sequence"/>
</dbReference>
<dbReference type="PANTHER" id="PTHR46401">
    <property type="entry name" value="GLYCOSYLTRANSFERASE WBBK-RELATED"/>
    <property type="match status" value="1"/>
</dbReference>
<proteinExistence type="predicted"/>
<reference evidence="3 4" key="1">
    <citation type="submission" date="2020-08" db="EMBL/GenBank/DDBJ databases">
        <title>Genomic Encyclopedia of Type Strains, Phase IV (KMG-IV): sequencing the most valuable type-strain genomes for metagenomic binning, comparative biology and taxonomic classification.</title>
        <authorList>
            <person name="Goeker M."/>
        </authorList>
    </citation>
    <scope>NUCLEOTIDE SEQUENCE [LARGE SCALE GENOMIC DNA]</scope>
    <source>
        <strain evidence="3 4">DSM 102235</strain>
    </source>
</reference>
<dbReference type="GO" id="GO:0016757">
    <property type="term" value="F:glycosyltransferase activity"/>
    <property type="evidence" value="ECO:0007669"/>
    <property type="project" value="InterPro"/>
</dbReference>
<dbReference type="RefSeq" id="WP_183962612.1">
    <property type="nucleotide sequence ID" value="NZ_BAABBZ010000012.1"/>
</dbReference>
<dbReference type="EMBL" id="JACIEJ010000001">
    <property type="protein sequence ID" value="MBB3983981.1"/>
    <property type="molecule type" value="Genomic_DNA"/>
</dbReference>
<gene>
    <name evidence="3" type="ORF">GGQ68_000292</name>
</gene>
<keyword evidence="4" id="KW-1185">Reference proteome</keyword>
<protein>
    <submittedName>
        <fullName evidence="3">Glycosyltransferase involved in cell wall biosynthesis</fullName>
    </submittedName>
</protein>
<dbReference type="PANTHER" id="PTHR46401:SF2">
    <property type="entry name" value="GLYCOSYLTRANSFERASE WBBK-RELATED"/>
    <property type="match status" value="1"/>
</dbReference>
<evidence type="ECO:0000313" key="4">
    <source>
        <dbReference type="Proteomes" id="UP000541426"/>
    </source>
</evidence>
<evidence type="ECO:0000259" key="2">
    <source>
        <dbReference type="Pfam" id="PF00534"/>
    </source>
</evidence>
<dbReference type="Gene3D" id="3.40.50.2000">
    <property type="entry name" value="Glycogen Phosphorylase B"/>
    <property type="match status" value="1"/>
</dbReference>
<organism evidence="3 4">
    <name type="scientific">Sagittula marina</name>
    <dbReference type="NCBI Taxonomy" id="943940"/>
    <lineage>
        <taxon>Bacteria</taxon>
        <taxon>Pseudomonadati</taxon>
        <taxon>Pseudomonadota</taxon>
        <taxon>Alphaproteobacteria</taxon>
        <taxon>Rhodobacterales</taxon>
        <taxon>Roseobacteraceae</taxon>
        <taxon>Sagittula</taxon>
    </lineage>
</organism>
<feature type="domain" description="Glycosyl transferase family 1" evidence="2">
    <location>
        <begin position="225"/>
        <end position="360"/>
    </location>
</feature>